<dbReference type="Pfam" id="PF00027">
    <property type="entry name" value="cNMP_binding"/>
    <property type="match status" value="1"/>
</dbReference>
<dbReference type="SUPFAM" id="SSF51206">
    <property type="entry name" value="cAMP-binding domain-like"/>
    <property type="match status" value="1"/>
</dbReference>
<dbReference type="InterPro" id="IPR014710">
    <property type="entry name" value="RmlC-like_jellyroll"/>
</dbReference>
<evidence type="ECO:0000313" key="3">
    <source>
        <dbReference type="Proteomes" id="UP000278351"/>
    </source>
</evidence>
<name>A0A3N4PXX5_9BACT</name>
<protein>
    <submittedName>
        <fullName evidence="2">Crp/Fnr family transcriptional regulator</fullName>
    </submittedName>
</protein>
<evidence type="ECO:0000259" key="1">
    <source>
        <dbReference type="PROSITE" id="PS50042"/>
    </source>
</evidence>
<dbReference type="InterPro" id="IPR018490">
    <property type="entry name" value="cNMP-bd_dom_sf"/>
</dbReference>
<dbReference type="Gene3D" id="1.10.10.10">
    <property type="entry name" value="Winged helix-like DNA-binding domain superfamily/Winged helix DNA-binding domain"/>
    <property type="match status" value="1"/>
</dbReference>
<dbReference type="AlphaFoldDB" id="A0A3N4PXX5"/>
<organism evidence="2 3">
    <name type="scientific">Chitinophaga lutea</name>
    <dbReference type="NCBI Taxonomy" id="2488634"/>
    <lineage>
        <taxon>Bacteria</taxon>
        <taxon>Pseudomonadati</taxon>
        <taxon>Bacteroidota</taxon>
        <taxon>Chitinophagia</taxon>
        <taxon>Chitinophagales</taxon>
        <taxon>Chitinophagaceae</taxon>
        <taxon>Chitinophaga</taxon>
    </lineage>
</organism>
<dbReference type="PROSITE" id="PS50042">
    <property type="entry name" value="CNMP_BINDING_3"/>
    <property type="match status" value="1"/>
</dbReference>
<dbReference type="Gene3D" id="2.60.120.10">
    <property type="entry name" value="Jelly Rolls"/>
    <property type="match status" value="1"/>
</dbReference>
<feature type="domain" description="Cyclic nucleotide-binding" evidence="1">
    <location>
        <begin position="14"/>
        <end position="112"/>
    </location>
</feature>
<reference evidence="2 3" key="1">
    <citation type="submission" date="2018-11" db="EMBL/GenBank/DDBJ databases">
        <title>Chitinophaga lutea sp.nov., isolate from arsenic contaminated soil.</title>
        <authorList>
            <person name="Zong Y."/>
        </authorList>
    </citation>
    <scope>NUCLEOTIDE SEQUENCE [LARGE SCALE GENOMIC DNA]</scope>
    <source>
        <strain evidence="2 3">ZY74</strain>
    </source>
</reference>
<dbReference type="InterPro" id="IPR036388">
    <property type="entry name" value="WH-like_DNA-bd_sf"/>
</dbReference>
<dbReference type="Proteomes" id="UP000278351">
    <property type="component" value="Unassembled WGS sequence"/>
</dbReference>
<dbReference type="SMART" id="SM00100">
    <property type="entry name" value="cNMP"/>
    <property type="match status" value="1"/>
</dbReference>
<evidence type="ECO:0000313" key="2">
    <source>
        <dbReference type="EMBL" id="RPE09991.1"/>
    </source>
</evidence>
<sequence length="195" mass="22590">MTVFKKYLQDHTPITDEQFEQLSREVTPRSYPKGRILVKPGDTSDNGYFVSKGLLRAYATDEKGKEHIIQFAPENWWIGDRGAMYFGEPATFYVDVVEDAEVVVVNRNFMDRAQEICPAYARYNIYLLHNTARHMQQRIASLLAATAEERYLSFIHMYPNVMLRVPQLMVASYLGITPETLSRVRKELARKNFGK</sequence>
<dbReference type="InterPro" id="IPR000595">
    <property type="entry name" value="cNMP-bd_dom"/>
</dbReference>
<accession>A0A3N4PXX5</accession>
<dbReference type="CDD" id="cd00038">
    <property type="entry name" value="CAP_ED"/>
    <property type="match status" value="1"/>
</dbReference>
<keyword evidence="3" id="KW-1185">Reference proteome</keyword>
<dbReference type="OrthoDB" id="9152304at2"/>
<dbReference type="EMBL" id="RPDH01000002">
    <property type="protein sequence ID" value="RPE09991.1"/>
    <property type="molecule type" value="Genomic_DNA"/>
</dbReference>
<gene>
    <name evidence="2" type="ORF">EGT74_18495</name>
</gene>
<comment type="caution">
    <text evidence="2">The sequence shown here is derived from an EMBL/GenBank/DDBJ whole genome shotgun (WGS) entry which is preliminary data.</text>
</comment>
<proteinExistence type="predicted"/>